<keyword evidence="1" id="KW-1133">Transmembrane helix</keyword>
<organism evidence="2 3">
    <name type="scientific">Zingiber officinale</name>
    <name type="common">Ginger</name>
    <name type="synonym">Amomum zingiber</name>
    <dbReference type="NCBI Taxonomy" id="94328"/>
    <lineage>
        <taxon>Eukaryota</taxon>
        <taxon>Viridiplantae</taxon>
        <taxon>Streptophyta</taxon>
        <taxon>Embryophyta</taxon>
        <taxon>Tracheophyta</taxon>
        <taxon>Spermatophyta</taxon>
        <taxon>Magnoliopsida</taxon>
        <taxon>Liliopsida</taxon>
        <taxon>Zingiberales</taxon>
        <taxon>Zingiberaceae</taxon>
        <taxon>Zingiber</taxon>
    </lineage>
</organism>
<gene>
    <name evidence="2" type="ORF">ZIOFF_066364</name>
</gene>
<dbReference type="PANTHER" id="PTHR44742:SF2">
    <property type="entry name" value="24-METHYLENESTEROL C-METHYLTRANSFERASE 2"/>
    <property type="match status" value="1"/>
</dbReference>
<evidence type="ECO:0000256" key="1">
    <source>
        <dbReference type="SAM" id="Phobius"/>
    </source>
</evidence>
<dbReference type="Proteomes" id="UP000734854">
    <property type="component" value="Unassembled WGS sequence"/>
</dbReference>
<dbReference type="EMBL" id="JACMSC010000018">
    <property type="protein sequence ID" value="KAG6477112.1"/>
    <property type="molecule type" value="Genomic_DNA"/>
</dbReference>
<name>A0A8J5EYE3_ZINOF</name>
<keyword evidence="1" id="KW-0472">Membrane</keyword>
<comment type="caution">
    <text evidence="2">The sequence shown here is derived from an EMBL/GenBank/DDBJ whole genome shotgun (WGS) entry which is preliminary data.</text>
</comment>
<dbReference type="AlphaFoldDB" id="A0A8J5EYE3"/>
<protein>
    <submittedName>
        <fullName evidence="2">Uncharacterized protein</fullName>
    </submittedName>
</protein>
<feature type="transmembrane region" description="Helical" evidence="1">
    <location>
        <begin position="6"/>
        <end position="24"/>
    </location>
</feature>
<proteinExistence type="predicted"/>
<accession>A0A8J5EYE3</accession>
<evidence type="ECO:0000313" key="2">
    <source>
        <dbReference type="EMBL" id="KAG6477112.1"/>
    </source>
</evidence>
<keyword evidence="1" id="KW-0812">Transmembrane</keyword>
<dbReference type="PANTHER" id="PTHR44742">
    <property type="match status" value="1"/>
</dbReference>
<sequence>MNLSTAMWTAAVVGAVAVYWFVWVMGSAEVKGKRAVNLKMGSIMRDKVQEVRRPATPSCSGGLSGPSSPPAYLPFLMQDKAAAEDGEKETFSKKPRHCEAEMPLTDSEEDSFLFPVKEIVQYPLPGYVAPSSISFSPDGTLHRKVFAFEVASRRQELVIWPPDGGGLDESNLSAEEKLRSLEPVGILMYTTVPPQAVWGVLEQQHNKKVEATIKEIYNFNLRLRNDRGHLSP</sequence>
<reference evidence="2 3" key="1">
    <citation type="submission" date="2020-08" db="EMBL/GenBank/DDBJ databases">
        <title>Plant Genome Project.</title>
        <authorList>
            <person name="Zhang R.-G."/>
        </authorList>
    </citation>
    <scope>NUCLEOTIDE SEQUENCE [LARGE SCALE GENOMIC DNA]</scope>
    <source>
        <tissue evidence="2">Rhizome</tissue>
    </source>
</reference>
<evidence type="ECO:0000313" key="3">
    <source>
        <dbReference type="Proteomes" id="UP000734854"/>
    </source>
</evidence>
<keyword evidence="3" id="KW-1185">Reference proteome</keyword>